<proteinExistence type="inferred from homology"/>
<evidence type="ECO:0000313" key="4">
    <source>
        <dbReference type="EMBL" id="TQE09574.1"/>
    </source>
</evidence>
<dbReference type="Gene3D" id="3.40.50.150">
    <property type="entry name" value="Vaccinia Virus protein VP39"/>
    <property type="match status" value="1"/>
</dbReference>
<dbReference type="EMBL" id="VIEB01000055">
    <property type="protein sequence ID" value="TQE09574.1"/>
    <property type="molecule type" value="Genomic_DNA"/>
</dbReference>
<comment type="caution">
    <text evidence="4">The sequence shown here is derived from an EMBL/GenBank/DDBJ whole genome shotgun (WGS) entry which is preliminary data.</text>
</comment>
<protein>
    <recommendedName>
        <fullName evidence="6">PABS domain-containing protein</fullName>
    </recommendedName>
</protein>
<dbReference type="GO" id="GO:0032259">
    <property type="term" value="P:methylation"/>
    <property type="evidence" value="ECO:0007669"/>
    <property type="project" value="UniProtKB-KW"/>
</dbReference>
<keyword evidence="2" id="KW-0489">Methyltransferase</keyword>
<dbReference type="PANTHER" id="PTHR12176:SF56">
    <property type="entry name" value="OS04G0510700 PROTEIN"/>
    <property type="match status" value="1"/>
</dbReference>
<dbReference type="SUPFAM" id="SSF53335">
    <property type="entry name" value="S-adenosyl-L-methionine-dependent methyltransferases"/>
    <property type="match status" value="1"/>
</dbReference>
<keyword evidence="5" id="KW-1185">Reference proteome</keyword>
<gene>
    <name evidence="4" type="ORF">C1H46_004793</name>
</gene>
<evidence type="ECO:0000313" key="5">
    <source>
        <dbReference type="Proteomes" id="UP000315295"/>
    </source>
</evidence>
<evidence type="ECO:0000256" key="2">
    <source>
        <dbReference type="ARBA" id="ARBA00022603"/>
    </source>
</evidence>
<reference evidence="4 5" key="1">
    <citation type="journal article" date="2019" name="G3 (Bethesda)">
        <title>Sequencing of a Wild Apple (Malus baccata) Genome Unravels the Differences Between Cultivated and Wild Apple Species Regarding Disease Resistance and Cold Tolerance.</title>
        <authorList>
            <person name="Chen X."/>
        </authorList>
    </citation>
    <scope>NUCLEOTIDE SEQUENCE [LARGE SCALE GENOMIC DNA]</scope>
    <source>
        <strain evidence="5">cv. Shandingzi</strain>
        <tissue evidence="4">Leaves</tissue>
    </source>
</reference>
<comment type="similarity">
    <text evidence="1">Belongs to the methyltransferase superfamily.</text>
</comment>
<name>A0A540NEU7_MALBA</name>
<dbReference type="PANTHER" id="PTHR12176">
    <property type="entry name" value="SAM-DEPENDENT METHYLTRANSFERASE SUPERFAMILY PROTEIN"/>
    <property type="match status" value="1"/>
</dbReference>
<dbReference type="InterPro" id="IPR051419">
    <property type="entry name" value="Lys/N-term_MeTrsfase_sf"/>
</dbReference>
<evidence type="ECO:0000256" key="3">
    <source>
        <dbReference type="ARBA" id="ARBA00022679"/>
    </source>
</evidence>
<keyword evidence="3" id="KW-0808">Transferase</keyword>
<accession>A0A540NEU7</accession>
<dbReference type="GO" id="GO:0008168">
    <property type="term" value="F:methyltransferase activity"/>
    <property type="evidence" value="ECO:0007669"/>
    <property type="project" value="UniProtKB-KW"/>
</dbReference>
<dbReference type="CDD" id="cd02440">
    <property type="entry name" value="AdoMet_MTases"/>
    <property type="match status" value="1"/>
</dbReference>
<dbReference type="Proteomes" id="UP000315295">
    <property type="component" value="Unassembled WGS sequence"/>
</dbReference>
<evidence type="ECO:0000256" key="1">
    <source>
        <dbReference type="ARBA" id="ARBA00008361"/>
    </source>
</evidence>
<organism evidence="4 5">
    <name type="scientific">Malus baccata</name>
    <name type="common">Siberian crab apple</name>
    <name type="synonym">Pyrus baccata</name>
    <dbReference type="NCBI Taxonomy" id="106549"/>
    <lineage>
        <taxon>Eukaryota</taxon>
        <taxon>Viridiplantae</taxon>
        <taxon>Streptophyta</taxon>
        <taxon>Embryophyta</taxon>
        <taxon>Tracheophyta</taxon>
        <taxon>Spermatophyta</taxon>
        <taxon>Magnoliopsida</taxon>
        <taxon>eudicotyledons</taxon>
        <taxon>Gunneridae</taxon>
        <taxon>Pentapetalae</taxon>
        <taxon>rosids</taxon>
        <taxon>fabids</taxon>
        <taxon>Rosales</taxon>
        <taxon>Rosaceae</taxon>
        <taxon>Amygdaloideae</taxon>
        <taxon>Maleae</taxon>
        <taxon>Malus</taxon>
    </lineage>
</organism>
<dbReference type="InterPro" id="IPR029063">
    <property type="entry name" value="SAM-dependent_MTases_sf"/>
</dbReference>
<sequence>MTEKDERDGSRGEREIVRNIPLIEGGEGLDGGMSSETFPFNFHLTFGYKCMKFDVGFALDLKSMVAAGLATIASCNYNFMDAVSGTENMRILCIGQGGGSLPLFLASKMQGVVDVVEIDPLVISASVMWKGIHERLFLYESDAEDFLLNTTNQYDMVFVDACDGEDIFPRKLWDPHSPFLKALSSRLHPGSWHSCGEPSFRF</sequence>
<evidence type="ECO:0008006" key="6">
    <source>
        <dbReference type="Google" id="ProtNLM"/>
    </source>
</evidence>
<dbReference type="AlphaFoldDB" id="A0A540NEU7"/>